<reference evidence="1" key="1">
    <citation type="submission" date="2020-08" db="EMBL/GenBank/DDBJ databases">
        <title>Multicomponent nature underlies the extraordinary mechanical properties of spider dragline silk.</title>
        <authorList>
            <person name="Kono N."/>
            <person name="Nakamura H."/>
            <person name="Mori M."/>
            <person name="Yoshida Y."/>
            <person name="Ohtoshi R."/>
            <person name="Malay A.D."/>
            <person name="Moran D.A.P."/>
            <person name="Tomita M."/>
            <person name="Numata K."/>
            <person name="Arakawa K."/>
        </authorList>
    </citation>
    <scope>NUCLEOTIDE SEQUENCE</scope>
</reference>
<evidence type="ECO:0000313" key="1">
    <source>
        <dbReference type="EMBL" id="GFY69124.1"/>
    </source>
</evidence>
<dbReference type="Proteomes" id="UP000886998">
    <property type="component" value="Unassembled WGS sequence"/>
</dbReference>
<sequence length="81" mass="9066">MKLIRELGKVFGSVKLQSEKDVADSRCQPGPSTEKILVRIPRRLITVNSDVADSRCQPGPSTEKILVRIPRRLITVNFVAH</sequence>
<gene>
    <name evidence="1" type="ORF">TNIN_239861</name>
</gene>
<organism evidence="1 2">
    <name type="scientific">Trichonephila inaurata madagascariensis</name>
    <dbReference type="NCBI Taxonomy" id="2747483"/>
    <lineage>
        <taxon>Eukaryota</taxon>
        <taxon>Metazoa</taxon>
        <taxon>Ecdysozoa</taxon>
        <taxon>Arthropoda</taxon>
        <taxon>Chelicerata</taxon>
        <taxon>Arachnida</taxon>
        <taxon>Araneae</taxon>
        <taxon>Araneomorphae</taxon>
        <taxon>Entelegynae</taxon>
        <taxon>Araneoidea</taxon>
        <taxon>Nephilidae</taxon>
        <taxon>Trichonephila</taxon>
        <taxon>Trichonephila inaurata</taxon>
    </lineage>
</organism>
<protein>
    <submittedName>
        <fullName evidence="1">Uncharacterized protein</fullName>
    </submittedName>
</protein>
<comment type="caution">
    <text evidence="1">The sequence shown here is derived from an EMBL/GenBank/DDBJ whole genome shotgun (WGS) entry which is preliminary data.</text>
</comment>
<dbReference type="EMBL" id="BMAV01017463">
    <property type="protein sequence ID" value="GFY69124.1"/>
    <property type="molecule type" value="Genomic_DNA"/>
</dbReference>
<keyword evidence="2" id="KW-1185">Reference proteome</keyword>
<dbReference type="AlphaFoldDB" id="A0A8X7CEI4"/>
<proteinExistence type="predicted"/>
<name>A0A8X7CEI4_9ARAC</name>
<evidence type="ECO:0000313" key="2">
    <source>
        <dbReference type="Proteomes" id="UP000886998"/>
    </source>
</evidence>
<accession>A0A8X7CEI4</accession>